<sequence length="94" mass="10518">MRLGVDLISHRWDAVVLTALRAGPSRRTDLLSTVGGISDKSLHESLARLHTRRLVDRDETGRRYRLTELGTSLATGPLLMLAQWAETHQQSLSE</sequence>
<dbReference type="Proteomes" id="UP000654257">
    <property type="component" value="Unassembled WGS sequence"/>
</dbReference>
<dbReference type="Gene3D" id="1.10.10.10">
    <property type="entry name" value="Winged helix-like DNA-binding domain superfamily/Winged helix DNA-binding domain"/>
    <property type="match status" value="1"/>
</dbReference>
<proteinExistence type="predicted"/>
<dbReference type="PANTHER" id="PTHR33204:SF37">
    <property type="entry name" value="HTH-TYPE TRANSCRIPTIONAL REGULATOR YODB"/>
    <property type="match status" value="1"/>
</dbReference>
<evidence type="ECO:0000259" key="4">
    <source>
        <dbReference type="PROSITE" id="PS51118"/>
    </source>
</evidence>
<dbReference type="PROSITE" id="PS51118">
    <property type="entry name" value="HTH_HXLR"/>
    <property type="match status" value="1"/>
</dbReference>
<keyword evidence="2" id="KW-0238">DNA-binding</keyword>
<dbReference type="InterPro" id="IPR036388">
    <property type="entry name" value="WH-like_DNA-bd_sf"/>
</dbReference>
<dbReference type="InterPro" id="IPR002577">
    <property type="entry name" value="HTH_HxlR"/>
</dbReference>
<dbReference type="SUPFAM" id="SSF46785">
    <property type="entry name" value="Winged helix' DNA-binding domain"/>
    <property type="match status" value="1"/>
</dbReference>
<dbReference type="InterPro" id="IPR036390">
    <property type="entry name" value="WH_DNA-bd_sf"/>
</dbReference>
<reference evidence="5" key="1">
    <citation type="journal article" date="2014" name="Int. J. Syst. Evol. Microbiol.">
        <title>Complete genome sequence of Corynebacterium casei LMG S-19264T (=DSM 44701T), isolated from a smear-ripened cheese.</title>
        <authorList>
            <consortium name="US DOE Joint Genome Institute (JGI-PGF)"/>
            <person name="Walter F."/>
            <person name="Albersmeier A."/>
            <person name="Kalinowski J."/>
            <person name="Ruckert C."/>
        </authorList>
    </citation>
    <scope>NUCLEOTIDE SEQUENCE</scope>
    <source>
        <strain evidence="5">CCM 7905</strain>
    </source>
</reference>
<dbReference type="Pfam" id="PF01638">
    <property type="entry name" value="HxlR"/>
    <property type="match status" value="1"/>
</dbReference>
<evidence type="ECO:0000313" key="6">
    <source>
        <dbReference type="Proteomes" id="UP000654257"/>
    </source>
</evidence>
<keyword evidence="3" id="KW-0804">Transcription</keyword>
<dbReference type="EMBL" id="BMCU01000006">
    <property type="protein sequence ID" value="GGG25638.1"/>
    <property type="molecule type" value="Genomic_DNA"/>
</dbReference>
<comment type="caution">
    <text evidence="5">The sequence shown here is derived from an EMBL/GenBank/DDBJ whole genome shotgun (WGS) entry which is preliminary data.</text>
</comment>
<keyword evidence="1" id="KW-0805">Transcription regulation</keyword>
<keyword evidence="6" id="KW-1185">Reference proteome</keyword>
<name>A0A917LI22_9NOCA</name>
<evidence type="ECO:0000256" key="2">
    <source>
        <dbReference type="ARBA" id="ARBA00023125"/>
    </source>
</evidence>
<dbReference type="PANTHER" id="PTHR33204">
    <property type="entry name" value="TRANSCRIPTIONAL REGULATOR, MARR FAMILY"/>
    <property type="match status" value="1"/>
</dbReference>
<organism evidence="5 6">
    <name type="scientific">Rhodococcoides trifolii</name>
    <dbReference type="NCBI Taxonomy" id="908250"/>
    <lineage>
        <taxon>Bacteria</taxon>
        <taxon>Bacillati</taxon>
        <taxon>Actinomycetota</taxon>
        <taxon>Actinomycetes</taxon>
        <taxon>Mycobacteriales</taxon>
        <taxon>Nocardiaceae</taxon>
        <taxon>Rhodococcoides</taxon>
    </lineage>
</organism>
<accession>A0A917LI22</accession>
<protein>
    <recommendedName>
        <fullName evidence="4">HTH hxlR-type domain-containing protein</fullName>
    </recommendedName>
</protein>
<evidence type="ECO:0000256" key="3">
    <source>
        <dbReference type="ARBA" id="ARBA00023163"/>
    </source>
</evidence>
<dbReference type="GO" id="GO:0003677">
    <property type="term" value="F:DNA binding"/>
    <property type="evidence" value="ECO:0007669"/>
    <property type="project" value="UniProtKB-KW"/>
</dbReference>
<evidence type="ECO:0000313" key="5">
    <source>
        <dbReference type="EMBL" id="GGG25638.1"/>
    </source>
</evidence>
<reference evidence="5" key="2">
    <citation type="submission" date="2020-09" db="EMBL/GenBank/DDBJ databases">
        <authorList>
            <person name="Sun Q."/>
            <person name="Sedlacek I."/>
        </authorList>
    </citation>
    <scope>NUCLEOTIDE SEQUENCE</scope>
    <source>
        <strain evidence="5">CCM 7905</strain>
    </source>
</reference>
<evidence type="ECO:0000256" key="1">
    <source>
        <dbReference type="ARBA" id="ARBA00023015"/>
    </source>
</evidence>
<dbReference type="RefSeq" id="WP_229746236.1">
    <property type="nucleotide sequence ID" value="NZ_BMCU01000006.1"/>
</dbReference>
<feature type="domain" description="HTH hxlR-type" evidence="4">
    <location>
        <begin position="1"/>
        <end position="93"/>
    </location>
</feature>
<gene>
    <name evidence="5" type="ORF">GCM10007304_44340</name>
</gene>
<dbReference type="AlphaFoldDB" id="A0A917LI22"/>